<dbReference type="AlphaFoldDB" id="A0A171AVV1"/>
<keyword evidence="1" id="KW-1133">Transmembrane helix</keyword>
<dbReference type="EMBL" id="GEMB01000592">
    <property type="protein sequence ID" value="JAS02540.1"/>
    <property type="molecule type" value="Transcribed_RNA"/>
</dbReference>
<sequence length="55" mass="6662">NLRKRKYSSLKTVLMEDQTKCKIPIIFLFVCMCLIKYTDIFFLLLLCRKETQKKD</sequence>
<feature type="non-terminal residue" evidence="2">
    <location>
        <position position="1"/>
    </location>
</feature>
<reference evidence="2" key="2">
    <citation type="journal article" date="2017" name="J. Med. Entomol.">
        <title>Transcriptome Analysis of the Triatoma infestans (Hemiptera: Reduviidae) Integument.</title>
        <authorList>
            <person name="Calderon-Fernandez G.M."/>
            <person name="Moriconi D.E."/>
            <person name="Dulbecco A.B."/>
            <person name="Juarez M.P."/>
        </authorList>
    </citation>
    <scope>NUCLEOTIDE SEQUENCE</scope>
    <source>
        <strain evidence="2">Int1</strain>
        <tissue evidence="2">Integument</tissue>
    </source>
</reference>
<organism evidence="2">
    <name type="scientific">Triatoma infestans</name>
    <name type="common">Assassin bug</name>
    <dbReference type="NCBI Taxonomy" id="30076"/>
    <lineage>
        <taxon>Eukaryota</taxon>
        <taxon>Metazoa</taxon>
        <taxon>Ecdysozoa</taxon>
        <taxon>Arthropoda</taxon>
        <taxon>Hexapoda</taxon>
        <taxon>Insecta</taxon>
        <taxon>Pterygota</taxon>
        <taxon>Neoptera</taxon>
        <taxon>Paraneoptera</taxon>
        <taxon>Hemiptera</taxon>
        <taxon>Heteroptera</taxon>
        <taxon>Panheteroptera</taxon>
        <taxon>Cimicomorpha</taxon>
        <taxon>Reduviidae</taxon>
        <taxon>Triatominae</taxon>
        <taxon>Triatoma</taxon>
    </lineage>
</organism>
<accession>A0A171AVV1</accession>
<evidence type="ECO:0000313" key="2">
    <source>
        <dbReference type="EMBL" id="JAS02540.1"/>
    </source>
</evidence>
<keyword evidence="1" id="KW-0472">Membrane</keyword>
<evidence type="ECO:0000256" key="1">
    <source>
        <dbReference type="SAM" id="Phobius"/>
    </source>
</evidence>
<keyword evidence="1" id="KW-0812">Transmembrane</keyword>
<proteinExistence type="predicted"/>
<protein>
    <submittedName>
        <fullName evidence="2">Btb poz domain-containing protein 3</fullName>
    </submittedName>
</protein>
<feature type="transmembrane region" description="Helical" evidence="1">
    <location>
        <begin position="23"/>
        <end position="46"/>
    </location>
</feature>
<reference evidence="2" key="1">
    <citation type="submission" date="2016-04" db="EMBL/GenBank/DDBJ databases">
        <authorList>
            <person name="Calderon-Fernandez G.M.Sr."/>
        </authorList>
    </citation>
    <scope>NUCLEOTIDE SEQUENCE</scope>
    <source>
        <strain evidence="2">Int1</strain>
        <tissue evidence="2">Integument</tissue>
    </source>
</reference>
<name>A0A171AVV1_TRIIF</name>